<dbReference type="InterPro" id="IPR036291">
    <property type="entry name" value="NAD(P)-bd_dom_sf"/>
</dbReference>
<dbReference type="PANTHER" id="PTHR42879">
    <property type="entry name" value="3-OXOACYL-(ACYL-CARRIER-PROTEIN) REDUCTASE"/>
    <property type="match status" value="1"/>
</dbReference>
<dbReference type="Pfam" id="PF13561">
    <property type="entry name" value="adh_short_C2"/>
    <property type="match status" value="1"/>
</dbReference>
<gene>
    <name evidence="2" type="ORF">SAMN04488103_11517</name>
</gene>
<comment type="similarity">
    <text evidence="1">Belongs to the short-chain dehydrogenases/reductases (SDR) family.</text>
</comment>
<dbReference type="PRINTS" id="PR00080">
    <property type="entry name" value="SDRFAMILY"/>
</dbReference>
<dbReference type="OrthoDB" id="9793325at2"/>
<dbReference type="EMBL" id="FOCE01000015">
    <property type="protein sequence ID" value="SEO21730.1"/>
    <property type="molecule type" value="Genomic_DNA"/>
</dbReference>
<dbReference type="CDD" id="cd05233">
    <property type="entry name" value="SDR_c"/>
    <property type="match status" value="1"/>
</dbReference>
<dbReference type="RefSeq" id="WP_091303511.1">
    <property type="nucleotide sequence ID" value="NZ_FOCE01000015.1"/>
</dbReference>
<dbReference type="FunFam" id="3.40.50.720:FF:000084">
    <property type="entry name" value="Short-chain dehydrogenase reductase"/>
    <property type="match status" value="1"/>
</dbReference>
<proteinExistence type="inferred from homology"/>
<accession>A0A1H8MWT5</accession>
<evidence type="ECO:0000313" key="2">
    <source>
        <dbReference type="EMBL" id="SEO21730.1"/>
    </source>
</evidence>
<name>A0A1H8MWT5_9RHOB</name>
<dbReference type="InterPro" id="IPR050259">
    <property type="entry name" value="SDR"/>
</dbReference>
<protein>
    <submittedName>
        <fullName evidence="2">3-oxoacyl-[acyl-carrier protein] reductase</fullName>
    </submittedName>
</protein>
<dbReference type="Gene3D" id="3.40.50.720">
    <property type="entry name" value="NAD(P)-binding Rossmann-like Domain"/>
    <property type="match status" value="1"/>
</dbReference>
<evidence type="ECO:0000256" key="1">
    <source>
        <dbReference type="ARBA" id="ARBA00006484"/>
    </source>
</evidence>
<sequence>MDLGLAGKKALISGSSGGIGEAIAVSLAREGAEVIINGRSRESVEAAIARLQAAVPGAIARPLVADLGSAAGCEAAISSLPADGLDILVNNLGIYEPVDFFDATDAQWQRLIEVNVMSGVRLARHFLKGMLARGTGRVIFMASESGINPAPEMAHYSATKTMQISVSRNLAELTKGTDVTVNAVLPGPVNTDGVGTFIANLFPELSRDEAHRKFMRENRPTSLIQRLTRPEEIGDFVCFIASDRASAVNGAALKVDGGMIRSVF</sequence>
<dbReference type="STRING" id="933059.SAMN04488103_11517"/>
<dbReference type="AlphaFoldDB" id="A0A1H8MWT5"/>
<dbReference type="PRINTS" id="PR00081">
    <property type="entry name" value="GDHRDH"/>
</dbReference>
<evidence type="ECO:0000313" key="3">
    <source>
        <dbReference type="Proteomes" id="UP000198761"/>
    </source>
</evidence>
<reference evidence="2 3" key="1">
    <citation type="submission" date="2016-10" db="EMBL/GenBank/DDBJ databases">
        <authorList>
            <person name="de Groot N.N."/>
        </authorList>
    </citation>
    <scope>NUCLEOTIDE SEQUENCE [LARGE SCALE GENOMIC DNA]</scope>
    <source>
        <strain evidence="2 3">DSM 3857</strain>
    </source>
</reference>
<organism evidence="2 3">
    <name type="scientific">Gemmobacter aquatilis</name>
    <dbReference type="NCBI Taxonomy" id="933059"/>
    <lineage>
        <taxon>Bacteria</taxon>
        <taxon>Pseudomonadati</taxon>
        <taxon>Pseudomonadota</taxon>
        <taxon>Alphaproteobacteria</taxon>
        <taxon>Rhodobacterales</taxon>
        <taxon>Paracoccaceae</taxon>
        <taxon>Gemmobacter</taxon>
    </lineage>
</organism>
<keyword evidence="3" id="KW-1185">Reference proteome</keyword>
<dbReference type="InterPro" id="IPR002347">
    <property type="entry name" value="SDR_fam"/>
</dbReference>
<dbReference type="SUPFAM" id="SSF51735">
    <property type="entry name" value="NAD(P)-binding Rossmann-fold domains"/>
    <property type="match status" value="1"/>
</dbReference>
<dbReference type="Proteomes" id="UP000198761">
    <property type="component" value="Unassembled WGS sequence"/>
</dbReference>